<dbReference type="AlphaFoldDB" id="A0AAW4L1K3"/>
<feature type="binding site" evidence="6">
    <location>
        <position position="206"/>
    </location>
    <ligand>
        <name>S-adenosyl-L-methionine</name>
        <dbReference type="ChEBI" id="CHEBI:59789"/>
    </ligand>
</feature>
<evidence type="ECO:0000256" key="2">
    <source>
        <dbReference type="ARBA" id="ARBA00022490"/>
    </source>
</evidence>
<comment type="caution">
    <text evidence="7">The sequence shown here is derived from an EMBL/GenBank/DDBJ whole genome shotgun (WGS) entry which is preliminary data.</text>
</comment>
<evidence type="ECO:0000256" key="6">
    <source>
        <dbReference type="HAMAP-Rule" id="MF_00735"/>
    </source>
</evidence>
<dbReference type="RefSeq" id="WP_214171623.1">
    <property type="nucleotide sequence ID" value="NZ_JAHCVJ010000004.1"/>
</dbReference>
<gene>
    <name evidence="6 7" type="primary">prmA</name>
    <name evidence="7" type="ORF">KI809_11090</name>
</gene>
<keyword evidence="5 6" id="KW-0949">S-adenosyl-L-methionine</keyword>
<dbReference type="PIRSF" id="PIRSF000401">
    <property type="entry name" value="RPL11_MTase"/>
    <property type="match status" value="1"/>
</dbReference>
<feature type="binding site" evidence="6">
    <location>
        <position position="248"/>
    </location>
    <ligand>
        <name>S-adenosyl-L-methionine</name>
        <dbReference type="ChEBI" id="CHEBI:59789"/>
    </ligand>
</feature>
<keyword evidence="4 6" id="KW-0808">Transferase</keyword>
<dbReference type="SUPFAM" id="SSF53335">
    <property type="entry name" value="S-adenosyl-L-methionine-dependent methyltransferases"/>
    <property type="match status" value="1"/>
</dbReference>
<keyword evidence="2 6" id="KW-0963">Cytoplasm</keyword>
<proteinExistence type="inferred from homology"/>
<reference evidence="7 8" key="1">
    <citation type="submission" date="2021-05" db="EMBL/GenBank/DDBJ databases">
        <title>The draft genome of Geobacter pelophilus DSM 12255.</title>
        <authorList>
            <person name="Xu Z."/>
            <person name="Masuda Y."/>
            <person name="Itoh H."/>
            <person name="Senoo K."/>
        </authorList>
    </citation>
    <scope>NUCLEOTIDE SEQUENCE [LARGE SCALE GENOMIC DNA]</scope>
    <source>
        <strain evidence="7 8">DSM 12255</strain>
    </source>
</reference>
<evidence type="ECO:0000313" key="7">
    <source>
        <dbReference type="EMBL" id="MBT0664846.1"/>
    </source>
</evidence>
<dbReference type="EC" id="2.1.1.-" evidence="6"/>
<dbReference type="GO" id="GO:0032259">
    <property type="term" value="P:methylation"/>
    <property type="evidence" value="ECO:0007669"/>
    <property type="project" value="UniProtKB-KW"/>
</dbReference>
<accession>A0AAW4L1K3</accession>
<dbReference type="Pfam" id="PF06325">
    <property type="entry name" value="PrmA"/>
    <property type="match status" value="1"/>
</dbReference>
<keyword evidence="3 6" id="KW-0489">Methyltransferase</keyword>
<evidence type="ECO:0000256" key="4">
    <source>
        <dbReference type="ARBA" id="ARBA00022679"/>
    </source>
</evidence>
<evidence type="ECO:0000256" key="1">
    <source>
        <dbReference type="ARBA" id="ARBA00009741"/>
    </source>
</evidence>
<dbReference type="HAMAP" id="MF_00735">
    <property type="entry name" value="Methyltr_PrmA"/>
    <property type="match status" value="1"/>
</dbReference>
<comment type="similarity">
    <text evidence="1 6">Belongs to the methyltransferase superfamily. PrmA family.</text>
</comment>
<dbReference type="InterPro" id="IPR004498">
    <property type="entry name" value="Ribosomal_PrmA_MeTrfase"/>
</dbReference>
<sequence>MTDGWVEVAFQVPAELVDQLSEQLFELSGNGVCIDNQTLDTFSLDTIAEPTSITVRAYFSQNQELDQKIEQASRFVTNLCSGHPDFIQTPPLVKPVHQEDWATSWKQHFHPSPIGRRLILKPSWEELERDKDRIVIEIDPGMAFGTGTHATTRLCIEAVENILECRPPFDTPLPITPPTVLDVGTGSGVLSIAARKLGAGLIVAIDIDPEAVQVAQDNLHINAVINELEISTTPLNQVKGEFAIVLANILAEDLIKMAPELSSHIMPGGLIVLSGILNEREDGVLTAYVKCGLSHLETKRQEEWSCIVFRRNH</sequence>
<comment type="subcellular location">
    <subcellularLocation>
        <location evidence="6">Cytoplasm</location>
    </subcellularLocation>
</comment>
<dbReference type="PANTHER" id="PTHR43648">
    <property type="entry name" value="ELECTRON TRANSFER FLAVOPROTEIN BETA SUBUNIT LYSINE METHYLTRANSFERASE"/>
    <property type="match status" value="1"/>
</dbReference>
<dbReference type="CDD" id="cd02440">
    <property type="entry name" value="AdoMet_MTases"/>
    <property type="match status" value="1"/>
</dbReference>
<evidence type="ECO:0000313" key="8">
    <source>
        <dbReference type="Proteomes" id="UP000811899"/>
    </source>
</evidence>
<dbReference type="InterPro" id="IPR050078">
    <property type="entry name" value="Ribosomal_L11_MeTrfase_PrmA"/>
</dbReference>
<dbReference type="GO" id="GO:0005737">
    <property type="term" value="C:cytoplasm"/>
    <property type="evidence" value="ECO:0007669"/>
    <property type="project" value="UniProtKB-SubCell"/>
</dbReference>
<keyword evidence="8" id="KW-1185">Reference proteome</keyword>
<feature type="binding site" evidence="6">
    <location>
        <position position="184"/>
    </location>
    <ligand>
        <name>S-adenosyl-L-methionine</name>
        <dbReference type="ChEBI" id="CHEBI:59789"/>
    </ligand>
</feature>
<dbReference type="InterPro" id="IPR029063">
    <property type="entry name" value="SAM-dependent_MTases_sf"/>
</dbReference>
<comment type="function">
    <text evidence="6">Methylates ribosomal protein L11.</text>
</comment>
<dbReference type="GO" id="GO:0005840">
    <property type="term" value="C:ribosome"/>
    <property type="evidence" value="ECO:0007669"/>
    <property type="project" value="UniProtKB-KW"/>
</dbReference>
<dbReference type="EMBL" id="JAHCVJ010000004">
    <property type="protein sequence ID" value="MBT0664846.1"/>
    <property type="molecule type" value="Genomic_DNA"/>
</dbReference>
<dbReference type="Gene3D" id="3.40.50.150">
    <property type="entry name" value="Vaccinia Virus protein VP39"/>
    <property type="match status" value="1"/>
</dbReference>
<dbReference type="NCBIfam" id="TIGR00406">
    <property type="entry name" value="prmA"/>
    <property type="match status" value="1"/>
</dbReference>
<evidence type="ECO:0000256" key="5">
    <source>
        <dbReference type="ARBA" id="ARBA00022691"/>
    </source>
</evidence>
<comment type="catalytic activity">
    <reaction evidence="6">
        <text>L-lysyl-[protein] + 3 S-adenosyl-L-methionine = N(6),N(6),N(6)-trimethyl-L-lysyl-[protein] + 3 S-adenosyl-L-homocysteine + 3 H(+)</text>
        <dbReference type="Rhea" id="RHEA:54192"/>
        <dbReference type="Rhea" id="RHEA-COMP:9752"/>
        <dbReference type="Rhea" id="RHEA-COMP:13826"/>
        <dbReference type="ChEBI" id="CHEBI:15378"/>
        <dbReference type="ChEBI" id="CHEBI:29969"/>
        <dbReference type="ChEBI" id="CHEBI:57856"/>
        <dbReference type="ChEBI" id="CHEBI:59789"/>
        <dbReference type="ChEBI" id="CHEBI:61961"/>
    </reaction>
</comment>
<organism evidence="7 8">
    <name type="scientific">Geoanaerobacter pelophilus</name>
    <dbReference type="NCBI Taxonomy" id="60036"/>
    <lineage>
        <taxon>Bacteria</taxon>
        <taxon>Pseudomonadati</taxon>
        <taxon>Thermodesulfobacteriota</taxon>
        <taxon>Desulfuromonadia</taxon>
        <taxon>Geobacterales</taxon>
        <taxon>Geobacteraceae</taxon>
        <taxon>Geoanaerobacter</taxon>
    </lineage>
</organism>
<evidence type="ECO:0000256" key="3">
    <source>
        <dbReference type="ARBA" id="ARBA00022603"/>
    </source>
</evidence>
<feature type="binding site" evidence="6">
    <location>
        <position position="152"/>
    </location>
    <ligand>
        <name>S-adenosyl-L-methionine</name>
        <dbReference type="ChEBI" id="CHEBI:59789"/>
    </ligand>
</feature>
<name>A0AAW4L1K3_9BACT</name>
<keyword evidence="7" id="KW-0689">Ribosomal protein</keyword>
<dbReference type="GO" id="GO:0008276">
    <property type="term" value="F:protein methyltransferase activity"/>
    <property type="evidence" value="ECO:0007669"/>
    <property type="project" value="UniProtKB-UniRule"/>
</dbReference>
<protein>
    <recommendedName>
        <fullName evidence="6">Ribosomal protein L11 methyltransferase</fullName>
        <shortName evidence="6">L11 Mtase</shortName>
        <ecNumber evidence="6">2.1.1.-</ecNumber>
    </recommendedName>
</protein>
<dbReference type="PANTHER" id="PTHR43648:SF1">
    <property type="entry name" value="ELECTRON TRANSFER FLAVOPROTEIN BETA SUBUNIT LYSINE METHYLTRANSFERASE"/>
    <property type="match status" value="1"/>
</dbReference>
<dbReference type="Proteomes" id="UP000811899">
    <property type="component" value="Unassembled WGS sequence"/>
</dbReference>
<keyword evidence="7" id="KW-0687">Ribonucleoprotein</keyword>